<name>A0A348WE24_9RHOB</name>
<dbReference type="Gene3D" id="1.20.120.520">
    <property type="entry name" value="nmb1532 protein domain like"/>
    <property type="match status" value="1"/>
</dbReference>
<gene>
    <name evidence="2" type="ORF">DCS45_13055</name>
</gene>
<dbReference type="Proteomes" id="UP000264719">
    <property type="component" value="Unassembled WGS sequence"/>
</dbReference>
<sequence length="191" mass="22255">MPVMTRQHDISREALPQEMRFLLRDYPRDAWPENPHFTRSIRNWMGAHQSFRQLGEIARGETELYLTKGRDPQEFAARFAEFGNLLVRNLHGHHTWEDRKFFPELEGADPRFAEGLEMLEGDHAEMDELLDQFTRQGNRVVQLVTLDEGQARNEAGLLHDLAARLEGFLARHLSDEEDLVVPLLLHHKLRG</sequence>
<organism evidence="2 3">
    <name type="scientific">Roseovarius nubinhibens</name>
    <dbReference type="NCBI Taxonomy" id="314263"/>
    <lineage>
        <taxon>Bacteria</taxon>
        <taxon>Pseudomonadati</taxon>
        <taxon>Pseudomonadota</taxon>
        <taxon>Alphaproteobacteria</taxon>
        <taxon>Rhodobacterales</taxon>
        <taxon>Roseobacteraceae</taxon>
        <taxon>Roseovarius</taxon>
    </lineage>
</organism>
<dbReference type="InterPro" id="IPR012312">
    <property type="entry name" value="Hemerythrin-like"/>
</dbReference>
<accession>A0A348WE24</accession>
<dbReference type="Pfam" id="PF01814">
    <property type="entry name" value="Hemerythrin"/>
    <property type="match status" value="1"/>
</dbReference>
<dbReference type="AlphaFoldDB" id="A0A348WE24"/>
<reference evidence="2 3" key="1">
    <citation type="journal article" date="2018" name="Nat. Biotechnol.">
        <title>A standardized bacterial taxonomy based on genome phylogeny substantially revises the tree of life.</title>
        <authorList>
            <person name="Parks D.H."/>
            <person name="Chuvochina M."/>
            <person name="Waite D.W."/>
            <person name="Rinke C."/>
            <person name="Skarshewski A."/>
            <person name="Chaumeil P.A."/>
            <person name="Hugenholtz P."/>
        </authorList>
    </citation>
    <scope>NUCLEOTIDE SEQUENCE [LARGE SCALE GENOMIC DNA]</scope>
    <source>
        <strain evidence="2">UBA9169</strain>
    </source>
</reference>
<dbReference type="EMBL" id="DMVW01000124">
    <property type="protein sequence ID" value="HAR52786.1"/>
    <property type="molecule type" value="Genomic_DNA"/>
</dbReference>
<evidence type="ECO:0000259" key="1">
    <source>
        <dbReference type="Pfam" id="PF01814"/>
    </source>
</evidence>
<feature type="domain" description="Hemerythrin-like" evidence="1">
    <location>
        <begin position="41"/>
        <end position="184"/>
    </location>
</feature>
<comment type="caution">
    <text evidence="2">The sequence shown here is derived from an EMBL/GenBank/DDBJ whole genome shotgun (WGS) entry which is preliminary data.</text>
</comment>
<proteinExistence type="predicted"/>
<evidence type="ECO:0000313" key="2">
    <source>
        <dbReference type="EMBL" id="HAR52786.1"/>
    </source>
</evidence>
<evidence type="ECO:0000313" key="3">
    <source>
        <dbReference type="Proteomes" id="UP000264719"/>
    </source>
</evidence>
<protein>
    <submittedName>
        <fullName evidence="2">Cation-binding protein</fullName>
    </submittedName>
</protein>